<dbReference type="EC" id="2.3.1.144" evidence="2"/>
<dbReference type="GO" id="GO:0016747">
    <property type="term" value="F:acyltransferase activity, transferring groups other than amino-acyl groups"/>
    <property type="evidence" value="ECO:0000318"/>
    <property type="project" value="GO_Central"/>
</dbReference>
<proteinExistence type="inferred from homology"/>
<dbReference type="GO" id="GO:0047672">
    <property type="term" value="F:anthranilate N-benzoyltransferase activity"/>
    <property type="evidence" value="ECO:0007669"/>
    <property type="project" value="UniProtKB-EC"/>
</dbReference>
<dbReference type="PANTHER" id="PTHR31642">
    <property type="entry name" value="TRICHOTHECENE 3-O-ACETYLTRANSFERASE"/>
    <property type="match status" value="1"/>
</dbReference>
<keyword evidence="2" id="KW-0012">Acyltransferase</keyword>
<dbReference type="Gene3D" id="3.30.559.10">
    <property type="entry name" value="Chloramphenicol acetyltransferase-like domain"/>
    <property type="match status" value="2"/>
</dbReference>
<reference evidence="3" key="1">
    <citation type="journal article" date="2010" name="Nat. Biotechnol.">
        <title>Draft genome sequence of the oilseed species Ricinus communis.</title>
        <authorList>
            <person name="Chan A.P."/>
            <person name="Crabtree J."/>
            <person name="Zhao Q."/>
            <person name="Lorenzi H."/>
            <person name="Orvis J."/>
            <person name="Puiu D."/>
            <person name="Melake-Berhan A."/>
            <person name="Jones K.M."/>
            <person name="Redman J."/>
            <person name="Chen G."/>
            <person name="Cahoon E.B."/>
            <person name="Gedil M."/>
            <person name="Stanke M."/>
            <person name="Haas B.J."/>
            <person name="Wortman J.R."/>
            <person name="Fraser-Liggett C.M."/>
            <person name="Ravel J."/>
            <person name="Rabinowicz P.D."/>
        </authorList>
    </citation>
    <scope>NUCLEOTIDE SEQUENCE [LARGE SCALE GENOMIC DNA]</scope>
    <source>
        <strain evidence="3">cv. Hale</strain>
    </source>
</reference>
<dbReference type="InterPro" id="IPR050317">
    <property type="entry name" value="Plant_Fungal_Acyltransferase"/>
</dbReference>
<dbReference type="eggNOG" id="ENOG502QSIF">
    <property type="taxonomic scope" value="Eukaryota"/>
</dbReference>
<dbReference type="InterPro" id="IPR023213">
    <property type="entry name" value="CAT-like_dom_sf"/>
</dbReference>
<organism evidence="2 3">
    <name type="scientific">Ricinus communis</name>
    <name type="common">Castor bean</name>
    <dbReference type="NCBI Taxonomy" id="3988"/>
    <lineage>
        <taxon>Eukaryota</taxon>
        <taxon>Viridiplantae</taxon>
        <taxon>Streptophyta</taxon>
        <taxon>Embryophyta</taxon>
        <taxon>Tracheophyta</taxon>
        <taxon>Spermatophyta</taxon>
        <taxon>Magnoliopsida</taxon>
        <taxon>eudicotyledons</taxon>
        <taxon>Gunneridae</taxon>
        <taxon>Pentapetalae</taxon>
        <taxon>rosids</taxon>
        <taxon>fabids</taxon>
        <taxon>Malpighiales</taxon>
        <taxon>Euphorbiaceae</taxon>
        <taxon>Acalyphoideae</taxon>
        <taxon>Acalypheae</taxon>
        <taxon>Ricinus</taxon>
    </lineage>
</organism>
<dbReference type="InParanoid" id="B9RNX7"/>
<accession>B9RNX7</accession>
<evidence type="ECO:0000256" key="1">
    <source>
        <dbReference type="ARBA" id="ARBA00009861"/>
    </source>
</evidence>
<keyword evidence="2" id="KW-0808">Transferase</keyword>
<dbReference type="OrthoDB" id="671439at2759"/>
<keyword evidence="3" id="KW-1185">Reference proteome</keyword>
<sequence length="463" mass="51097">MASQHENRIATVAITKKVSVYPKILHPHRILNLSNLDRQCPMLMYLVFFYKPSHVYDNLSFDSVFSSLKSGLEETLSVWYPAAGRLSLNPNDGKLNLCCNNEGAILTEAVTQIKISELGDLSQYSEFFEKLVSKPVFSRNFSDMPLVVAQVTKFGCGGYSVGVGTSHSLFDGPATFDFLCAWASNSAIMKAKGSNPALQKPVLERGPLLLVGNSHAQKAKMRAAAIDHLYQLIQQVVVADQNLVTDQGRFGDQNPYVLKTFHLSGAMIENLKMKILGAKRGSFSCTSFEAVTAHLWKARTKAVGVKKERMVCLQFSMDIRNKMVPSLPKGFSGNAYVLVSVTLRAGELEEGSHEAIIEKIKQAKNTVNGDYVNAYTEALDQGPKGTLPPLKELTLVSDWTRMPFHKVDFLHGDAAYASPLVSPIPQVAYFMQNPIDFRGIDVRIGLPPQALDAFSHCFLMNVL</sequence>
<comment type="similarity">
    <text evidence="1">Belongs to the plant acyltransferase family.</text>
</comment>
<dbReference type="Proteomes" id="UP000008311">
    <property type="component" value="Unassembled WGS sequence"/>
</dbReference>
<dbReference type="OMA" id="FGCGGYA"/>
<evidence type="ECO:0000313" key="3">
    <source>
        <dbReference type="Proteomes" id="UP000008311"/>
    </source>
</evidence>
<dbReference type="Pfam" id="PF02458">
    <property type="entry name" value="Transferase"/>
    <property type="match status" value="1"/>
</dbReference>
<dbReference type="KEGG" id="rcu:8274204"/>
<dbReference type="AlphaFoldDB" id="B9RNX7"/>
<dbReference type="STRING" id="3988.B9RNX7"/>
<evidence type="ECO:0000313" key="2">
    <source>
        <dbReference type="EMBL" id="EEF46895.1"/>
    </source>
</evidence>
<dbReference type="PANTHER" id="PTHR31642:SF145">
    <property type="entry name" value="BRASSINOSTEROID-RELATED ACYLTRANSFERASE 1"/>
    <property type="match status" value="1"/>
</dbReference>
<dbReference type="FunCoup" id="B9RNX7">
    <property type="interactions" value="2"/>
</dbReference>
<dbReference type="EMBL" id="EQ973791">
    <property type="protein sequence ID" value="EEF46895.1"/>
    <property type="molecule type" value="Genomic_DNA"/>
</dbReference>
<name>B9RNX7_RICCO</name>
<gene>
    <name evidence="2" type="ORF">RCOM_0922010</name>
</gene>
<protein>
    <submittedName>
        <fullName evidence="2">Transferase, putative</fullName>
        <ecNumber evidence="2">2.3.1.144</ecNumber>
    </submittedName>
</protein>